<dbReference type="OrthoDB" id="9814427at2"/>
<evidence type="ECO:0000259" key="5">
    <source>
        <dbReference type="Pfam" id="PF13407"/>
    </source>
</evidence>
<dbReference type="SUPFAM" id="SSF53822">
    <property type="entry name" value="Periplasmic binding protein-like I"/>
    <property type="match status" value="1"/>
</dbReference>
<evidence type="ECO:0000313" key="6">
    <source>
        <dbReference type="EMBL" id="SFL45967.1"/>
    </source>
</evidence>
<protein>
    <submittedName>
        <fullName evidence="6">Simple sugar transport system substrate-binding protein</fullName>
    </submittedName>
</protein>
<feature type="compositionally biased region" description="Acidic residues" evidence="4">
    <location>
        <begin position="36"/>
        <end position="47"/>
    </location>
</feature>
<dbReference type="GO" id="GO:0030246">
    <property type="term" value="F:carbohydrate binding"/>
    <property type="evidence" value="ECO:0007669"/>
    <property type="project" value="UniProtKB-ARBA"/>
</dbReference>
<dbReference type="Gene3D" id="3.40.50.2300">
    <property type="match status" value="2"/>
</dbReference>
<dbReference type="InterPro" id="IPR025997">
    <property type="entry name" value="SBP_2_dom"/>
</dbReference>
<reference evidence="7" key="1">
    <citation type="submission" date="2016-10" db="EMBL/GenBank/DDBJ databases">
        <authorList>
            <person name="Varghese N."/>
            <person name="Submissions S."/>
        </authorList>
    </citation>
    <scope>NUCLEOTIDE SEQUENCE [LARGE SCALE GENOMIC DNA]</scope>
    <source>
        <strain evidence="7">CGMCC 1.4250</strain>
    </source>
</reference>
<comment type="similarity">
    <text evidence="2">Belongs to the bacterial solute-binding protein 2 family.</text>
</comment>
<organism evidence="6 7">
    <name type="scientific">Gracilibacillus orientalis</name>
    <dbReference type="NCBI Taxonomy" id="334253"/>
    <lineage>
        <taxon>Bacteria</taxon>
        <taxon>Bacillati</taxon>
        <taxon>Bacillota</taxon>
        <taxon>Bacilli</taxon>
        <taxon>Bacillales</taxon>
        <taxon>Bacillaceae</taxon>
        <taxon>Gracilibacillus</taxon>
    </lineage>
</organism>
<comment type="subcellular location">
    <subcellularLocation>
        <location evidence="1">Cell envelope</location>
    </subcellularLocation>
</comment>
<dbReference type="RefSeq" id="WP_091481039.1">
    <property type="nucleotide sequence ID" value="NZ_FOTR01000001.1"/>
</dbReference>
<dbReference type="CDD" id="cd06309">
    <property type="entry name" value="PBP1_galactofuranose_YtfQ-like"/>
    <property type="match status" value="1"/>
</dbReference>
<accession>A0A1I4HW56</accession>
<sequence length="345" mass="37811">MKSVKQVFVILVTVLSLVLILSACNSENTNSTNENNESDNNSEEASNEDSSGPIVIGFSQIGAESGWRTAETESIKDTLENDPQFELKFSDAQQKQENQIKALRNFIAQQVDIIALAPVVESGWETVLTEAKDADIPVILLDRRIEVEDESLYTSFIGSDFILEGENAAKELINLVGEDVETNIVELQGTVGASAANDRMEGFANIINENDKYNIIKSQTGEFTRSKGKEVMEAFLKSDGENIDVVYAHNDDMALGAIQAIEEYGLNPGEDIKIVSVDGISDIFEAVIAGKANIIVECNPLLGPQLAQAAKDLKEEKEIERWIKTEETVFVGAEAAEEALPDRKY</sequence>
<dbReference type="Proteomes" id="UP000198565">
    <property type="component" value="Unassembled WGS sequence"/>
</dbReference>
<keyword evidence="6" id="KW-0813">Transport</keyword>
<dbReference type="AlphaFoldDB" id="A0A1I4HW56"/>
<evidence type="ECO:0000256" key="3">
    <source>
        <dbReference type="ARBA" id="ARBA00022729"/>
    </source>
</evidence>
<dbReference type="PANTHER" id="PTHR46847:SF3">
    <property type="entry name" value="GALACTOFURANOSE-BINDING PROTEIN YTFQ"/>
    <property type="match status" value="1"/>
</dbReference>
<keyword evidence="6" id="KW-0762">Sugar transport</keyword>
<dbReference type="PROSITE" id="PS51257">
    <property type="entry name" value="PROKAR_LIPOPROTEIN"/>
    <property type="match status" value="1"/>
</dbReference>
<keyword evidence="7" id="KW-1185">Reference proteome</keyword>
<evidence type="ECO:0000313" key="7">
    <source>
        <dbReference type="Proteomes" id="UP000198565"/>
    </source>
</evidence>
<dbReference type="EMBL" id="FOTR01000001">
    <property type="protein sequence ID" value="SFL45967.1"/>
    <property type="molecule type" value="Genomic_DNA"/>
</dbReference>
<name>A0A1I4HW56_9BACI</name>
<keyword evidence="3" id="KW-0732">Signal</keyword>
<dbReference type="Pfam" id="PF13407">
    <property type="entry name" value="Peripla_BP_4"/>
    <property type="match status" value="1"/>
</dbReference>
<dbReference type="PANTHER" id="PTHR46847">
    <property type="entry name" value="D-ALLOSE-BINDING PERIPLASMIC PROTEIN-RELATED"/>
    <property type="match status" value="1"/>
</dbReference>
<evidence type="ECO:0000256" key="2">
    <source>
        <dbReference type="ARBA" id="ARBA00007639"/>
    </source>
</evidence>
<proteinExistence type="inferred from homology"/>
<feature type="domain" description="Periplasmic binding protein" evidence="5">
    <location>
        <begin position="56"/>
        <end position="316"/>
    </location>
</feature>
<dbReference type="STRING" id="334253.SAMN04487943_101663"/>
<evidence type="ECO:0000256" key="4">
    <source>
        <dbReference type="SAM" id="MobiDB-lite"/>
    </source>
</evidence>
<dbReference type="InterPro" id="IPR028082">
    <property type="entry name" value="Peripla_BP_I"/>
</dbReference>
<evidence type="ECO:0000256" key="1">
    <source>
        <dbReference type="ARBA" id="ARBA00004196"/>
    </source>
</evidence>
<dbReference type="GO" id="GO:0030313">
    <property type="term" value="C:cell envelope"/>
    <property type="evidence" value="ECO:0007669"/>
    <property type="project" value="UniProtKB-SubCell"/>
</dbReference>
<feature type="region of interest" description="Disordered" evidence="4">
    <location>
        <begin position="28"/>
        <end position="52"/>
    </location>
</feature>
<gene>
    <name evidence="6" type="ORF">SAMN04487943_101663</name>
</gene>